<feature type="compositionally biased region" description="Low complexity" evidence="1">
    <location>
        <begin position="80"/>
        <end position="113"/>
    </location>
</feature>
<evidence type="ECO:0000313" key="2">
    <source>
        <dbReference type="EMBL" id="THU53864.1"/>
    </source>
</evidence>
<comment type="caution">
    <text evidence="2">The sequence shown here is derived from an EMBL/GenBank/DDBJ whole genome shotgun (WGS) entry which is preliminary data.</text>
</comment>
<protein>
    <submittedName>
        <fullName evidence="2">Uncharacterized protein</fullName>
    </submittedName>
</protein>
<dbReference type="Proteomes" id="UP000317650">
    <property type="component" value="Chromosome 10"/>
</dbReference>
<dbReference type="AlphaFoldDB" id="A0A4S8IZK7"/>
<gene>
    <name evidence="2" type="ORF">C4D60_Mb10t18890</name>
</gene>
<evidence type="ECO:0000256" key="1">
    <source>
        <dbReference type="SAM" id="MobiDB-lite"/>
    </source>
</evidence>
<feature type="compositionally biased region" description="Pro residues" evidence="1">
    <location>
        <begin position="21"/>
        <end position="36"/>
    </location>
</feature>
<dbReference type="EMBL" id="PYDT01000008">
    <property type="protein sequence ID" value="THU53864.1"/>
    <property type="molecule type" value="Genomic_DNA"/>
</dbReference>
<evidence type="ECO:0000313" key="3">
    <source>
        <dbReference type="Proteomes" id="UP000317650"/>
    </source>
</evidence>
<dbReference type="PANTHER" id="PTHR35466:SF4">
    <property type="entry name" value="EXPRESSED PROTEIN"/>
    <property type="match status" value="1"/>
</dbReference>
<dbReference type="PANTHER" id="PTHR35466">
    <property type="entry name" value="SERINE/ARGININE REPETITIVE MATRIX PROTEIN 1"/>
    <property type="match status" value="1"/>
</dbReference>
<reference evidence="2 3" key="1">
    <citation type="journal article" date="2019" name="Nat. Plants">
        <title>Genome sequencing of Musa balbisiana reveals subgenome evolution and function divergence in polyploid bananas.</title>
        <authorList>
            <person name="Yao X."/>
        </authorList>
    </citation>
    <scope>NUCLEOTIDE SEQUENCE [LARGE SCALE GENOMIC DNA]</scope>
    <source>
        <strain evidence="3">cv. DH-PKW</strain>
        <tissue evidence="2">Leaves</tissue>
    </source>
</reference>
<feature type="compositionally biased region" description="Basic and acidic residues" evidence="1">
    <location>
        <begin position="149"/>
        <end position="164"/>
    </location>
</feature>
<sequence length="197" mass="21337">MDDSFKRPGRIPFQWEIRPGVPKPQHQPTPAAPPLPTSKLSRPPCMTPPSLSPQWSRSLSASRSQSNAHSPPPLPQSLTRSASPQLSRLSSPSSPSPSKASASIFYRSASASPSKRRSDPTRRPSKAAAAAAPKVTSVPPGCFPVPALKRKEKDNKRSIFESPHHSASSRSSASFSSPFRGSFLVRDEVEIASNWFF</sequence>
<accession>A0A4S8IZK7</accession>
<keyword evidence="3" id="KW-1185">Reference proteome</keyword>
<feature type="region of interest" description="Disordered" evidence="1">
    <location>
        <begin position="1"/>
        <end position="177"/>
    </location>
</feature>
<proteinExistence type="predicted"/>
<feature type="compositionally biased region" description="Low complexity" evidence="1">
    <location>
        <begin position="126"/>
        <end position="140"/>
    </location>
</feature>
<organism evidence="2 3">
    <name type="scientific">Musa balbisiana</name>
    <name type="common">Banana</name>
    <dbReference type="NCBI Taxonomy" id="52838"/>
    <lineage>
        <taxon>Eukaryota</taxon>
        <taxon>Viridiplantae</taxon>
        <taxon>Streptophyta</taxon>
        <taxon>Embryophyta</taxon>
        <taxon>Tracheophyta</taxon>
        <taxon>Spermatophyta</taxon>
        <taxon>Magnoliopsida</taxon>
        <taxon>Liliopsida</taxon>
        <taxon>Zingiberales</taxon>
        <taxon>Musaceae</taxon>
        <taxon>Musa</taxon>
    </lineage>
</organism>
<feature type="compositionally biased region" description="Low complexity" evidence="1">
    <location>
        <begin position="52"/>
        <end position="69"/>
    </location>
</feature>
<name>A0A4S8IZK7_MUSBA</name>
<feature type="compositionally biased region" description="Low complexity" evidence="1">
    <location>
        <begin position="165"/>
        <end position="177"/>
    </location>
</feature>